<dbReference type="RefSeq" id="WP_205694749.1">
    <property type="nucleotide sequence ID" value="NZ_CP034669.1"/>
</dbReference>
<feature type="compositionally biased region" description="Low complexity" evidence="2">
    <location>
        <begin position="257"/>
        <end position="287"/>
    </location>
</feature>
<evidence type="ECO:0000256" key="2">
    <source>
        <dbReference type="SAM" id="MobiDB-lite"/>
    </source>
</evidence>
<feature type="compositionally biased region" description="Low complexity" evidence="2">
    <location>
        <begin position="1185"/>
        <end position="1194"/>
    </location>
</feature>
<reference evidence="3 4" key="1">
    <citation type="submission" date="2018-12" db="EMBL/GenBank/DDBJ databases">
        <title>Complete Genome Sequence of the Corallopyronin A producing Myxobacterium Corallococcus coralloides B035.</title>
        <authorList>
            <person name="Bouhired S.M."/>
            <person name="Rupp O."/>
            <person name="Blom J."/>
            <person name="Schaeberle T.F."/>
            <person name="Kehraus S."/>
            <person name="Schiefer A."/>
            <person name="Pfarr K."/>
            <person name="Goesmann A."/>
            <person name="Hoerauf A."/>
            <person name="Koenig G.M."/>
        </authorList>
    </citation>
    <scope>NUCLEOTIDE SEQUENCE [LARGE SCALE GENOMIC DNA]</scope>
    <source>
        <strain evidence="3 4">B035</strain>
    </source>
</reference>
<feature type="compositionally biased region" description="Acidic residues" evidence="2">
    <location>
        <begin position="1219"/>
        <end position="1228"/>
    </location>
</feature>
<evidence type="ECO:0000313" key="4">
    <source>
        <dbReference type="Proteomes" id="UP000288758"/>
    </source>
</evidence>
<accession>A0A410RLX6</accession>
<dbReference type="EMBL" id="CP034669">
    <property type="protein sequence ID" value="QAT82905.1"/>
    <property type="molecule type" value="Genomic_DNA"/>
</dbReference>
<feature type="region of interest" description="Disordered" evidence="2">
    <location>
        <begin position="850"/>
        <end position="1233"/>
    </location>
</feature>
<feature type="compositionally biased region" description="Basic and acidic residues" evidence="2">
    <location>
        <begin position="850"/>
        <end position="860"/>
    </location>
</feature>
<dbReference type="SUPFAM" id="SSF48452">
    <property type="entry name" value="TPR-like"/>
    <property type="match status" value="2"/>
</dbReference>
<feature type="coiled-coil region" evidence="1">
    <location>
        <begin position="557"/>
        <end position="584"/>
    </location>
</feature>
<feature type="region of interest" description="Disordered" evidence="2">
    <location>
        <begin position="1258"/>
        <end position="1302"/>
    </location>
</feature>
<protein>
    <submittedName>
        <fullName evidence="3">Uncharacterized protein</fullName>
    </submittedName>
</protein>
<evidence type="ECO:0000313" key="3">
    <source>
        <dbReference type="EMBL" id="QAT82905.1"/>
    </source>
</evidence>
<feature type="compositionally biased region" description="Low complexity" evidence="2">
    <location>
        <begin position="1165"/>
        <end position="1176"/>
    </location>
</feature>
<feature type="region of interest" description="Disordered" evidence="2">
    <location>
        <begin position="187"/>
        <end position="507"/>
    </location>
</feature>
<organism evidence="3 4">
    <name type="scientific">Corallococcus coralloides</name>
    <name type="common">Myxococcus coralloides</name>
    <dbReference type="NCBI Taxonomy" id="184914"/>
    <lineage>
        <taxon>Bacteria</taxon>
        <taxon>Pseudomonadati</taxon>
        <taxon>Myxococcota</taxon>
        <taxon>Myxococcia</taxon>
        <taxon>Myxococcales</taxon>
        <taxon>Cystobacterineae</taxon>
        <taxon>Myxococcaceae</taxon>
        <taxon>Corallococcus</taxon>
    </lineage>
</organism>
<keyword evidence="1" id="KW-0175">Coiled coil</keyword>
<gene>
    <name evidence="3" type="ORF">EJ065_1301</name>
</gene>
<feature type="compositionally biased region" description="Low complexity" evidence="2">
    <location>
        <begin position="1086"/>
        <end position="1121"/>
    </location>
</feature>
<name>A0A410RLX6_CORCK</name>
<feature type="compositionally biased region" description="Low complexity" evidence="2">
    <location>
        <begin position="1289"/>
        <end position="1302"/>
    </location>
</feature>
<feature type="compositionally biased region" description="Low complexity" evidence="2">
    <location>
        <begin position="470"/>
        <end position="491"/>
    </location>
</feature>
<dbReference type="InterPro" id="IPR011990">
    <property type="entry name" value="TPR-like_helical_dom_sf"/>
</dbReference>
<evidence type="ECO:0000256" key="1">
    <source>
        <dbReference type="SAM" id="Coils"/>
    </source>
</evidence>
<dbReference type="Gene3D" id="1.25.40.10">
    <property type="entry name" value="Tetratricopeptide repeat domain"/>
    <property type="match status" value="2"/>
</dbReference>
<proteinExistence type="predicted"/>
<feature type="compositionally biased region" description="Basic and acidic residues" evidence="2">
    <location>
        <begin position="970"/>
        <end position="982"/>
    </location>
</feature>
<sequence length="1613" mass="169177">MRGAVARICRDAARLLQEGQAARAYSGLVSASRSLPMTPRLAAVLVRCALKAGTERAVITLLDAAMVTERGEVRREVRRQLSRVLRRTGQEARAAAVLNGLLMDAPDDARARFVLDVLRERVAKAKETPAEDEESRTKTVEVSALALSDPELGNTVVEMPVVAVPAPQAWAPRAATVQVPLGEWAEQARTASRGPEFPWDDEGPGKARVVTPPQVARTVPEPVSAGASGAGLDAQQESGEKAPDTVRTGDAAPRVESAAGEANAPSSGSAAEAPAPVVAPSSASPSATVPERVETASNDAAEHVGGTSPASATRTPLLPNTAAASDDEKVEASTPAPPLFESTQVFGKKLEEAPPADGAQALDEKPTAQQPSEEAPAVMQAVPSKTSAPDESRSPVAVLVPGAPAMAFDEEEATSEILPPERVEAEQGASASTQPRDGKPSAPRRASVLVPATSKPAFDEEESTSEVVFPQSDSAAQAAAAPPASDAPASARTADEGSERAQSQRQEAQLIARSAWRELAQLYLKRADRAKDAPERAEALTRLAEVMENELQDSAGAARMYREIVELTGERTALREQVRLLSQREDASLVRRALDDAISRARTSRARAVALLTRGERQLNMGNPAKAREDFESADALVPGMLPVLAGLVRSVSDDERFAQVERLRAACAAAPRRAPDRLEALRVLARTAEESLGDLRIAQWAWAEVLAESPDNEQPREHLLALARRLGDLPALSALLHAQLAREPRGPAARKAHLERVATLEAMGDAGAALAELRQAVRFEPGHKDAWLLLADRCTEREQFGEAAWALENAATATEDDEERQHTWERLALFCREVLHNTEKARLYARRAESLRKSREQRARPPSPEPARPAPSQAGGVPPPSVLVAPPVATGRVPAAKRKDLSDEVTSNTDVPSLLQAEEASSANAPEKRSARAPGANTTSRKGRGNTAGEELDAAPGNKKRGRAGARSDTAERASRKESERGAGASSAAPQLGKAPSGSHAPVANAAKAPSGRHASVGDTAQGTEAQRRPASGKAPAESPVSLAESAPAPSGMARAAKPSRGGPAQEPGPTQDDATSAPDRKPRAAATPPRERTTAFGAALLLDAEPEAPASGKAASAASTPEDNARASKHAGTQVREAPSRVERAPRAGHAPRLPLSASGVEPPAASRAPLSASGVEPPAPAPRAMAGASRPVAPPAKGRAAPEAPPDIPLLSQIPSEDEDEDAQELGDGPVEATSVIAWEAPPGRMDPVRRIHRAGRPEGTVSGPAPTRPQAAGRPTVGSTETRETPAAVPDAAPPADATSAEPLVFKLVRESPLDPKPYRGLVDHFDQRGDVTRAALMRELADALEGRDVPAPRVQRAPLTNQERAGLRHPGLRTPSGELLACVGIALCRLFPSPARIASTTEPLRASSGPGAAAVLDALNGAARLLGVPLPELVAGDDDTASITPLHTSAPRLVVGRLLVQQPPTNAELRFHAGRALFSLSPDLLALRALRKDHLLRALALLSSVLKNPKDAGDDARVVRESLSPRALERAALLMEPGTRDFDASLLVAAARDSANRAGLVACGGPGPALTVLRARRPNDSELEELVRFAASERYLALRDAAEAGRGR</sequence>
<dbReference type="Proteomes" id="UP000288758">
    <property type="component" value="Chromosome"/>
</dbReference>